<evidence type="ECO:0000313" key="3">
    <source>
        <dbReference type="Proteomes" id="UP001612915"/>
    </source>
</evidence>
<dbReference type="SUPFAM" id="SSF140453">
    <property type="entry name" value="EsxAB dimer-like"/>
    <property type="match status" value="1"/>
</dbReference>
<evidence type="ECO:0000313" key="2">
    <source>
        <dbReference type="EMBL" id="MFI7589853.1"/>
    </source>
</evidence>
<dbReference type="Proteomes" id="UP001612915">
    <property type="component" value="Unassembled WGS sequence"/>
</dbReference>
<dbReference type="InterPro" id="IPR010310">
    <property type="entry name" value="T7SS_ESAT-6-like"/>
</dbReference>
<dbReference type="NCBIfam" id="TIGR03930">
    <property type="entry name" value="WXG100_ESAT6"/>
    <property type="match status" value="1"/>
</dbReference>
<dbReference type="EMBL" id="JBITLV010000010">
    <property type="protein sequence ID" value="MFI7589853.1"/>
    <property type="molecule type" value="Genomic_DNA"/>
</dbReference>
<accession>A0ABW8AV31</accession>
<reference evidence="2 3" key="1">
    <citation type="submission" date="2024-10" db="EMBL/GenBank/DDBJ databases">
        <title>The Natural Products Discovery Center: Release of the First 8490 Sequenced Strains for Exploring Actinobacteria Biosynthetic Diversity.</title>
        <authorList>
            <person name="Kalkreuter E."/>
            <person name="Kautsar S.A."/>
            <person name="Yang D."/>
            <person name="Bader C.D."/>
            <person name="Teijaro C.N."/>
            <person name="Fluegel L."/>
            <person name="Davis C.M."/>
            <person name="Simpson J.R."/>
            <person name="Lauterbach L."/>
            <person name="Steele A.D."/>
            <person name="Gui C."/>
            <person name="Meng S."/>
            <person name="Li G."/>
            <person name="Viehrig K."/>
            <person name="Ye F."/>
            <person name="Su P."/>
            <person name="Kiefer A.F."/>
            <person name="Nichols A."/>
            <person name="Cepeda A.J."/>
            <person name="Yan W."/>
            <person name="Fan B."/>
            <person name="Jiang Y."/>
            <person name="Adhikari A."/>
            <person name="Zheng C.-J."/>
            <person name="Schuster L."/>
            <person name="Cowan T.M."/>
            <person name="Smanski M.J."/>
            <person name="Chevrette M.G."/>
            <person name="De Carvalho L.P.S."/>
            <person name="Shen B."/>
        </authorList>
    </citation>
    <scope>NUCLEOTIDE SEQUENCE [LARGE SCALE GENOMIC DNA]</scope>
    <source>
        <strain evidence="2 3">NPDC049639</strain>
    </source>
</reference>
<comment type="caution">
    <text evidence="2">The sequence shown here is derived from an EMBL/GenBank/DDBJ whole genome shotgun (WGS) entry which is preliminary data.</text>
</comment>
<organism evidence="2 3">
    <name type="scientific">Spongisporangium articulatum</name>
    <dbReference type="NCBI Taxonomy" id="3362603"/>
    <lineage>
        <taxon>Bacteria</taxon>
        <taxon>Bacillati</taxon>
        <taxon>Actinomycetota</taxon>
        <taxon>Actinomycetes</taxon>
        <taxon>Kineosporiales</taxon>
        <taxon>Kineosporiaceae</taxon>
        <taxon>Spongisporangium</taxon>
    </lineage>
</organism>
<dbReference type="InterPro" id="IPR036689">
    <property type="entry name" value="ESAT-6-like_sf"/>
</dbReference>
<protein>
    <recommendedName>
        <fullName evidence="1">ESAT-6-like protein</fullName>
    </recommendedName>
</protein>
<dbReference type="Pfam" id="PF06013">
    <property type="entry name" value="WXG100"/>
    <property type="match status" value="1"/>
</dbReference>
<comment type="similarity">
    <text evidence="1">Belongs to the WXG100 family.</text>
</comment>
<evidence type="ECO:0000256" key="1">
    <source>
        <dbReference type="RuleBase" id="RU362001"/>
    </source>
</evidence>
<dbReference type="Gene3D" id="1.10.287.1060">
    <property type="entry name" value="ESAT-6-like"/>
    <property type="match status" value="1"/>
</dbReference>
<dbReference type="RefSeq" id="WP_398284454.1">
    <property type="nucleotide sequence ID" value="NZ_JBITLV010000010.1"/>
</dbReference>
<keyword evidence="3" id="KW-1185">Reference proteome</keyword>
<proteinExistence type="inferred from homology"/>
<gene>
    <name evidence="2" type="ORF">ACIB24_22510</name>
</gene>
<name>A0ABW8AV31_9ACTN</name>
<sequence>MGEIKVNFGSLSSGAAGIGASYQALQSTLDGLESQLAPMVSTWTGDAQQAYYAQKTKWEQASAAMATILAQMGQAVDQAGSNYQQAETSNRNLWA</sequence>